<proteinExistence type="predicted"/>
<dbReference type="Gene3D" id="3.10.450.50">
    <property type="match status" value="1"/>
</dbReference>
<dbReference type="InterPro" id="IPR004027">
    <property type="entry name" value="SEC_C_motif"/>
</dbReference>
<keyword evidence="2" id="KW-1185">Reference proteome</keyword>
<reference evidence="1 2" key="1">
    <citation type="submission" date="2023-06" db="EMBL/GenBank/DDBJ databases">
        <title>Sporosarcina sp. nov., isolated from Korean traditional fermented seafood 'Jeotgal'.</title>
        <authorList>
            <person name="Yang A.-I."/>
            <person name="Shin N.-R."/>
        </authorList>
    </citation>
    <scope>NUCLEOTIDE SEQUENCE [LARGE SCALE GENOMIC DNA]</scope>
    <source>
        <strain evidence="1 2">KCTC3840</strain>
    </source>
</reference>
<dbReference type="EMBL" id="JAUBDH010000003">
    <property type="protein sequence ID" value="MDW0109555.1"/>
    <property type="molecule type" value="Genomic_DNA"/>
</dbReference>
<evidence type="ECO:0000313" key="1">
    <source>
        <dbReference type="EMBL" id="MDW0109555.1"/>
    </source>
</evidence>
<dbReference type="SUPFAM" id="SSF103642">
    <property type="entry name" value="Sec-C motif"/>
    <property type="match status" value="1"/>
</dbReference>
<protein>
    <submittedName>
        <fullName evidence="1">SEC-C metal-binding domain-containing protein</fullName>
    </submittedName>
</protein>
<accession>A0ABU4FZM6</accession>
<name>A0ABU4FZM6_9BACL</name>
<dbReference type="Proteomes" id="UP001280629">
    <property type="component" value="Unassembled WGS sequence"/>
</dbReference>
<gene>
    <name evidence="1" type="ORF">QT716_05745</name>
</gene>
<comment type="caution">
    <text evidence="1">The sequence shown here is derived from an EMBL/GenBank/DDBJ whole genome shotgun (WGS) entry which is preliminary data.</text>
</comment>
<evidence type="ECO:0000313" key="2">
    <source>
        <dbReference type="Proteomes" id="UP001280629"/>
    </source>
</evidence>
<sequence length="330" mass="38029">MIGRNDPCPCGSGKKYKKCCAGKEQPTVEIVQAEELERILQSFYDEYPKQKDFGDYRQFATQWKLPLSSSYSEEMIEAIALDEFFFHERTDIWEDFVRKQLKKTVRPSVISVLEKWSTPQTLLGQVVEAESSYLTVYDRLNNRTVRLRRESEKPVPVDVHLWCFTLPDGAEDPDTLLAVSTLIFFPVDQSAVFDEFVTEFANVDKDSEEYMKNHAVDLWEKLAANGYEGEEFTDFEQGVLARVATFLEANDRESNQLLELIEDYLVEEQPNARKDVAIAAGAIRYGQEYNLFETLELTVKAIADEFEVSPSSLNRYYNGIIEYAKMKTNV</sequence>
<dbReference type="RefSeq" id="WP_317935103.1">
    <property type="nucleotide sequence ID" value="NZ_JAUBDH010000003.1"/>
</dbReference>
<dbReference type="Pfam" id="PF02810">
    <property type="entry name" value="SEC-C"/>
    <property type="match status" value="1"/>
</dbReference>
<organism evidence="1 2">
    <name type="scientific">Sporosarcina aquimarina</name>
    <dbReference type="NCBI Taxonomy" id="114975"/>
    <lineage>
        <taxon>Bacteria</taxon>
        <taxon>Bacillati</taxon>
        <taxon>Bacillota</taxon>
        <taxon>Bacilli</taxon>
        <taxon>Bacillales</taxon>
        <taxon>Caryophanaceae</taxon>
        <taxon>Sporosarcina</taxon>
    </lineage>
</organism>